<reference evidence="9" key="1">
    <citation type="journal article" date="2019" name="Int. J. Syst. Evol. Microbiol.">
        <title>The Global Catalogue of Microorganisms (GCM) 10K type strain sequencing project: providing services to taxonomists for standard genome sequencing and annotation.</title>
        <authorList>
            <consortium name="The Broad Institute Genomics Platform"/>
            <consortium name="The Broad Institute Genome Sequencing Center for Infectious Disease"/>
            <person name="Wu L."/>
            <person name="Ma J."/>
        </authorList>
    </citation>
    <scope>NUCLEOTIDE SEQUENCE [LARGE SCALE GENOMIC DNA]</scope>
    <source>
        <strain evidence="9">NBRC 106310</strain>
    </source>
</reference>
<dbReference type="PANTHER" id="PTHR43649:SF33">
    <property type="entry name" value="POLYGALACTURONAN_RHAMNOGALACTURONAN-BINDING PROTEIN YTCQ"/>
    <property type="match status" value="1"/>
</dbReference>
<dbReference type="RefSeq" id="WP_286300596.1">
    <property type="nucleotide sequence ID" value="NZ_AP027728.1"/>
</dbReference>
<dbReference type="InterPro" id="IPR006061">
    <property type="entry name" value="SBP_1_CS"/>
</dbReference>
<evidence type="ECO:0000256" key="2">
    <source>
        <dbReference type="ARBA" id="ARBA00022448"/>
    </source>
</evidence>
<sequence length="420" mass="45185">MTTSMDFKRSLIGMAVVATTAIALTGCSSDQGGEGGGEVDIEMQTNFGATDPSLKVLQKITDAYEKDNPGVTIELVPSTDTYEADIKVRLSSNDIPDIWATHGWSLLRYSQFLEPLNDQPWAKNFNEALAPAMQNADGQFFALPIDTDVAGIVYNRTVLKDAGIDPTTLVDWDSFEAALKTLKDDGITPVSASGKDSWFAGNITDFIGSGDFSESELNGFKDGTFDEKGYTRILDHISAWQKAGWFNPDYSSATTDDLGRALAEGNTAFVFVQNYLVATALGFNPDADLGYMPIPSENGKPFLVGGEGRAYGVSKTSPDKEQALDYLAYLAEPDNLSQLASSIGGIPGLTNATSDLGVLTASYDAFVEPGTVPLQPYFDRVYLPNGIWDTMVTTTDGVITGQMSPADAVKQMKSSYDSLR</sequence>
<gene>
    <name evidence="8" type="primary">msmE</name>
    <name evidence="8" type="ORF">GCM10025863_27170</name>
</gene>
<proteinExistence type="inferred from homology"/>
<evidence type="ECO:0000256" key="4">
    <source>
        <dbReference type="ARBA" id="ARBA00022729"/>
    </source>
</evidence>
<dbReference type="PANTHER" id="PTHR43649">
    <property type="entry name" value="ARABINOSE-BINDING PROTEIN-RELATED"/>
    <property type="match status" value="1"/>
</dbReference>
<protein>
    <submittedName>
        <fullName evidence="8">Binding protein MsmE</fullName>
    </submittedName>
</protein>
<keyword evidence="3" id="KW-1003">Cell membrane</keyword>
<keyword evidence="7" id="KW-0449">Lipoprotein</keyword>
<dbReference type="Pfam" id="PF13416">
    <property type="entry name" value="SBP_bac_8"/>
    <property type="match status" value="1"/>
</dbReference>
<dbReference type="Gene3D" id="3.40.190.10">
    <property type="entry name" value="Periplasmic binding protein-like II"/>
    <property type="match status" value="2"/>
</dbReference>
<accession>A0ABN6X7I2</accession>
<comment type="similarity">
    <text evidence="1">Belongs to the bacterial solute-binding protein 1 family.</text>
</comment>
<evidence type="ECO:0000313" key="8">
    <source>
        <dbReference type="EMBL" id="BDZ40103.1"/>
    </source>
</evidence>
<evidence type="ECO:0000313" key="9">
    <source>
        <dbReference type="Proteomes" id="UP001321543"/>
    </source>
</evidence>
<keyword evidence="4" id="KW-0732">Signal</keyword>
<evidence type="ECO:0000256" key="5">
    <source>
        <dbReference type="ARBA" id="ARBA00023136"/>
    </source>
</evidence>
<evidence type="ECO:0000256" key="3">
    <source>
        <dbReference type="ARBA" id="ARBA00022475"/>
    </source>
</evidence>
<dbReference type="EMBL" id="AP027728">
    <property type="protein sequence ID" value="BDZ40103.1"/>
    <property type="molecule type" value="Genomic_DNA"/>
</dbReference>
<dbReference type="Proteomes" id="UP001321543">
    <property type="component" value="Chromosome"/>
</dbReference>
<evidence type="ECO:0000256" key="7">
    <source>
        <dbReference type="ARBA" id="ARBA00023288"/>
    </source>
</evidence>
<evidence type="ECO:0000256" key="1">
    <source>
        <dbReference type="ARBA" id="ARBA00008520"/>
    </source>
</evidence>
<name>A0ABN6X7I2_9MICO</name>
<dbReference type="SUPFAM" id="SSF53850">
    <property type="entry name" value="Periplasmic binding protein-like II"/>
    <property type="match status" value="1"/>
</dbReference>
<keyword evidence="5" id="KW-0472">Membrane</keyword>
<evidence type="ECO:0000256" key="6">
    <source>
        <dbReference type="ARBA" id="ARBA00023139"/>
    </source>
</evidence>
<dbReference type="InterPro" id="IPR050490">
    <property type="entry name" value="Bact_solute-bd_prot1"/>
</dbReference>
<keyword evidence="9" id="KW-1185">Reference proteome</keyword>
<organism evidence="8 9">
    <name type="scientific">Microbacterium suwonense</name>
    <dbReference type="NCBI Taxonomy" id="683047"/>
    <lineage>
        <taxon>Bacteria</taxon>
        <taxon>Bacillati</taxon>
        <taxon>Actinomycetota</taxon>
        <taxon>Actinomycetes</taxon>
        <taxon>Micrococcales</taxon>
        <taxon>Microbacteriaceae</taxon>
        <taxon>Microbacterium</taxon>
    </lineage>
</organism>
<keyword evidence="2" id="KW-0813">Transport</keyword>
<dbReference type="InterPro" id="IPR006059">
    <property type="entry name" value="SBP"/>
</dbReference>
<dbReference type="PROSITE" id="PS01037">
    <property type="entry name" value="SBP_BACTERIAL_1"/>
    <property type="match status" value="1"/>
</dbReference>
<keyword evidence="6" id="KW-0564">Palmitate</keyword>